<dbReference type="PANTHER" id="PTHR36503">
    <property type="entry name" value="BLR2520 PROTEIN"/>
    <property type="match status" value="1"/>
</dbReference>
<dbReference type="Proteomes" id="UP001254813">
    <property type="component" value="Unassembled WGS sequence"/>
</dbReference>
<gene>
    <name evidence="2" type="ORF">NDI79_12105</name>
</gene>
<dbReference type="EMBL" id="JAMQOQ010000003">
    <property type="protein sequence ID" value="MDS0294913.1"/>
    <property type="molecule type" value="Genomic_DNA"/>
</dbReference>
<protein>
    <submittedName>
        <fullName evidence="2">VOC family protein</fullName>
    </submittedName>
</protein>
<proteinExistence type="predicted"/>
<comment type="caution">
    <text evidence="2">The sequence shown here is derived from an EMBL/GenBank/DDBJ whole genome shotgun (WGS) entry which is preliminary data.</text>
</comment>
<sequence>MDIAQLFLMTRDLERARAFYEALGFTVADEGSRSVEFDTGATLLKLQADFDSETLSQFGLSPPGDARGEGVVVVVEVPDVDAVAERVRAATDGHGGRLLAGPRDVDWGRRLVLVTDPDGYTLELSEPL</sequence>
<dbReference type="PROSITE" id="PS51819">
    <property type="entry name" value="VOC"/>
    <property type="match status" value="1"/>
</dbReference>
<name>A0ABU2G3P3_9EURY</name>
<evidence type="ECO:0000259" key="1">
    <source>
        <dbReference type="PROSITE" id="PS51819"/>
    </source>
</evidence>
<dbReference type="SUPFAM" id="SSF54593">
    <property type="entry name" value="Glyoxalase/Bleomycin resistance protein/Dihydroxybiphenyl dioxygenase"/>
    <property type="match status" value="1"/>
</dbReference>
<dbReference type="PANTHER" id="PTHR36503:SF3">
    <property type="entry name" value="BLR0126 PROTEIN"/>
    <property type="match status" value="1"/>
</dbReference>
<dbReference type="Pfam" id="PF00903">
    <property type="entry name" value="Glyoxalase"/>
    <property type="match status" value="1"/>
</dbReference>
<keyword evidence="3" id="KW-1185">Reference proteome</keyword>
<dbReference type="Gene3D" id="3.10.180.10">
    <property type="entry name" value="2,3-Dihydroxybiphenyl 1,2-Dioxygenase, domain 1"/>
    <property type="match status" value="1"/>
</dbReference>
<feature type="domain" description="VOC" evidence="1">
    <location>
        <begin position="2"/>
        <end position="127"/>
    </location>
</feature>
<accession>A0ABU2G3P3</accession>
<reference evidence="2 3" key="1">
    <citation type="submission" date="2022-06" db="EMBL/GenBank/DDBJ databases">
        <title>Halogeometricum sp. a new haloarchaeum isolate from saline soil.</title>
        <authorList>
            <person name="Strakova D."/>
            <person name="Galisteo C."/>
            <person name="Sanchez-Porro C."/>
            <person name="Ventosa A."/>
        </authorList>
    </citation>
    <scope>NUCLEOTIDE SEQUENCE [LARGE SCALE GENOMIC DNA]</scope>
    <source>
        <strain evidence="3">S3BR25-2</strain>
    </source>
</reference>
<evidence type="ECO:0000313" key="3">
    <source>
        <dbReference type="Proteomes" id="UP001254813"/>
    </source>
</evidence>
<evidence type="ECO:0000313" key="2">
    <source>
        <dbReference type="EMBL" id="MDS0294913.1"/>
    </source>
</evidence>
<dbReference type="InterPro" id="IPR029068">
    <property type="entry name" value="Glyas_Bleomycin-R_OHBP_Dase"/>
</dbReference>
<dbReference type="RefSeq" id="WP_310928760.1">
    <property type="nucleotide sequence ID" value="NZ_JAMQOQ010000003.1"/>
</dbReference>
<dbReference type="InterPro" id="IPR004360">
    <property type="entry name" value="Glyas_Fos-R_dOase_dom"/>
</dbReference>
<organism evidence="2 3">
    <name type="scientific">Halogeometricum luteum</name>
    <dbReference type="NCBI Taxonomy" id="2950537"/>
    <lineage>
        <taxon>Archaea</taxon>
        <taxon>Methanobacteriati</taxon>
        <taxon>Methanobacteriota</taxon>
        <taxon>Stenosarchaea group</taxon>
        <taxon>Halobacteria</taxon>
        <taxon>Halobacteriales</taxon>
        <taxon>Haloferacaceae</taxon>
        <taxon>Halogeometricum</taxon>
    </lineage>
</organism>
<dbReference type="InterPro" id="IPR037523">
    <property type="entry name" value="VOC_core"/>
</dbReference>